<keyword evidence="2" id="KW-1185">Reference proteome</keyword>
<evidence type="ECO:0000313" key="1">
    <source>
        <dbReference type="EMBL" id="MFC4314042.1"/>
    </source>
</evidence>
<organism evidence="1 2">
    <name type="scientific">Steroidobacter flavus</name>
    <dbReference type="NCBI Taxonomy" id="1842136"/>
    <lineage>
        <taxon>Bacteria</taxon>
        <taxon>Pseudomonadati</taxon>
        <taxon>Pseudomonadota</taxon>
        <taxon>Gammaproteobacteria</taxon>
        <taxon>Steroidobacterales</taxon>
        <taxon>Steroidobacteraceae</taxon>
        <taxon>Steroidobacter</taxon>
    </lineage>
</organism>
<gene>
    <name evidence="1" type="ORF">ACFPN2_33515</name>
</gene>
<dbReference type="EMBL" id="JBHSDU010000015">
    <property type="protein sequence ID" value="MFC4314042.1"/>
    <property type="molecule type" value="Genomic_DNA"/>
</dbReference>
<proteinExistence type="predicted"/>
<evidence type="ECO:0000313" key="2">
    <source>
        <dbReference type="Proteomes" id="UP001595904"/>
    </source>
</evidence>
<dbReference type="Proteomes" id="UP001595904">
    <property type="component" value="Unassembled WGS sequence"/>
</dbReference>
<accession>A0ABV8T3L8</accession>
<dbReference type="RefSeq" id="WP_380604897.1">
    <property type="nucleotide sequence ID" value="NZ_JBHSDU010000015.1"/>
</dbReference>
<sequence>MNIQLNRLIAAASGVAFCAIAIVGFGTASDRDFAKWRPIPPPAEDALTQAVDLNRIASFRYINDRELEVTDETGHKFNMKFTQDCAPLKDMKDFSLVTESFHDMDRFTGIGVNGQICTFKDFSPKS</sequence>
<reference evidence="2" key="1">
    <citation type="journal article" date="2019" name="Int. J. Syst. Evol. Microbiol.">
        <title>The Global Catalogue of Microorganisms (GCM) 10K type strain sequencing project: providing services to taxonomists for standard genome sequencing and annotation.</title>
        <authorList>
            <consortium name="The Broad Institute Genomics Platform"/>
            <consortium name="The Broad Institute Genome Sequencing Center for Infectious Disease"/>
            <person name="Wu L."/>
            <person name="Ma J."/>
        </authorList>
    </citation>
    <scope>NUCLEOTIDE SEQUENCE [LARGE SCALE GENOMIC DNA]</scope>
    <source>
        <strain evidence="2">CGMCC 1.10759</strain>
    </source>
</reference>
<name>A0ABV8T3L8_9GAMM</name>
<comment type="caution">
    <text evidence="1">The sequence shown here is derived from an EMBL/GenBank/DDBJ whole genome shotgun (WGS) entry which is preliminary data.</text>
</comment>
<protein>
    <submittedName>
        <fullName evidence="1">Uncharacterized protein</fullName>
    </submittedName>
</protein>